<gene>
    <name evidence="6" type="ORF">AC579_7344</name>
</gene>
<evidence type="ECO:0000256" key="5">
    <source>
        <dbReference type="SAM" id="MobiDB-lite"/>
    </source>
</evidence>
<protein>
    <recommendedName>
        <fullName evidence="1">1-alkyl-2-acetylglycerophosphocholine esterase</fullName>
        <ecNumber evidence="1">3.1.1.47</ecNumber>
    </recommendedName>
</protein>
<evidence type="ECO:0000313" key="6">
    <source>
        <dbReference type="EMBL" id="KXT12489.1"/>
    </source>
</evidence>
<feature type="region of interest" description="Disordered" evidence="5">
    <location>
        <begin position="625"/>
        <end position="671"/>
    </location>
</feature>
<dbReference type="Gene3D" id="3.40.50.1820">
    <property type="entry name" value="alpha/beta hydrolase"/>
    <property type="match status" value="1"/>
</dbReference>
<keyword evidence="2" id="KW-0378">Hydrolase</keyword>
<dbReference type="SUPFAM" id="SSF53474">
    <property type="entry name" value="alpha/beta-Hydrolases"/>
    <property type="match status" value="1"/>
</dbReference>
<dbReference type="EMBL" id="LFZO01000150">
    <property type="protein sequence ID" value="KXT12489.1"/>
    <property type="molecule type" value="Genomic_DNA"/>
</dbReference>
<feature type="compositionally biased region" description="Basic and acidic residues" evidence="5">
    <location>
        <begin position="625"/>
        <end position="643"/>
    </location>
</feature>
<keyword evidence="3" id="KW-0442">Lipid degradation</keyword>
<evidence type="ECO:0000256" key="2">
    <source>
        <dbReference type="ARBA" id="ARBA00022801"/>
    </source>
</evidence>
<feature type="region of interest" description="Disordered" evidence="5">
    <location>
        <begin position="1"/>
        <end position="34"/>
    </location>
</feature>
<dbReference type="PANTHER" id="PTHR10272">
    <property type="entry name" value="PLATELET-ACTIVATING FACTOR ACETYLHYDROLASE"/>
    <property type="match status" value="1"/>
</dbReference>
<dbReference type="Proteomes" id="UP000073492">
    <property type="component" value="Unassembled WGS sequence"/>
</dbReference>
<feature type="compositionally biased region" description="Basic residues" evidence="5">
    <location>
        <begin position="20"/>
        <end position="32"/>
    </location>
</feature>
<dbReference type="EC" id="3.1.1.47" evidence="1"/>
<dbReference type="PANTHER" id="PTHR10272:SF0">
    <property type="entry name" value="PLATELET-ACTIVATING FACTOR ACETYLHYDROLASE"/>
    <property type="match status" value="1"/>
</dbReference>
<evidence type="ECO:0000256" key="4">
    <source>
        <dbReference type="ARBA" id="ARBA00023098"/>
    </source>
</evidence>
<evidence type="ECO:0000256" key="3">
    <source>
        <dbReference type="ARBA" id="ARBA00022963"/>
    </source>
</evidence>
<dbReference type="AlphaFoldDB" id="A0A139ICU9"/>
<organism evidence="6 7">
    <name type="scientific">Pseudocercospora musae</name>
    <dbReference type="NCBI Taxonomy" id="113226"/>
    <lineage>
        <taxon>Eukaryota</taxon>
        <taxon>Fungi</taxon>
        <taxon>Dikarya</taxon>
        <taxon>Ascomycota</taxon>
        <taxon>Pezizomycotina</taxon>
        <taxon>Dothideomycetes</taxon>
        <taxon>Dothideomycetidae</taxon>
        <taxon>Mycosphaerellales</taxon>
        <taxon>Mycosphaerellaceae</taxon>
        <taxon>Pseudocercospora</taxon>
    </lineage>
</organism>
<proteinExistence type="predicted"/>
<reference evidence="6 7" key="1">
    <citation type="submission" date="2015-07" db="EMBL/GenBank/DDBJ databases">
        <title>Comparative genomics of the Sigatoka disease complex on banana suggests a link between parallel evolutionary changes in Pseudocercospora fijiensis and Pseudocercospora eumusae and increased virulence on the banana host.</title>
        <authorList>
            <person name="Chang T.-C."/>
            <person name="Salvucci A."/>
            <person name="Crous P.W."/>
            <person name="Stergiopoulos I."/>
        </authorList>
    </citation>
    <scope>NUCLEOTIDE SEQUENCE [LARGE SCALE GENOMIC DNA]</scope>
    <source>
        <strain evidence="6 7">CBS 116634</strain>
    </source>
</reference>
<keyword evidence="4" id="KW-0443">Lipid metabolism</keyword>
<dbReference type="Pfam" id="PF03403">
    <property type="entry name" value="PAF-AH_p_II"/>
    <property type="match status" value="2"/>
</dbReference>
<comment type="caution">
    <text evidence="6">The sequence shown here is derived from an EMBL/GenBank/DDBJ whole genome shotgun (WGS) entry which is preliminary data.</text>
</comment>
<accession>A0A139ICU9</accession>
<dbReference type="GO" id="GO:0003847">
    <property type="term" value="F:1-alkyl-2-acetylglycerophosphocholine esterase activity"/>
    <property type="evidence" value="ECO:0007669"/>
    <property type="project" value="UniProtKB-EC"/>
</dbReference>
<dbReference type="STRING" id="113226.A0A139ICU9"/>
<sequence length="671" mass="75308">MRLPTDHPKLGGETTSQIPHAKKPKPRRHAPRGWRDEAYIPAKALPTYTGPYPVGTMEIEVPASNPQTFSHITRNKRHILQLETVLMTIYYPASIDQEDKLPKRGSRFSRELWLGRPRLGIAEGYGRFAGVGLLGIPIFATTMFTKLPAFRNAPLAHYWAPPADTKTECLKAKREYGPVPPGAPDAPSFPLILFSHGLGGTRTMYSSVCGEFASYGFVVVAVEHRDGSGPRTYINHAKYGEGTVTDLERRGGVDHHQREKKQGYGVVDYIFPKDNPMDTSPNNDKGVDTELRKAQIDLRMAELEEAYSVVHELVNGNGKMIADRNLRKKGYIGSSRHGLEGIDWSSWKGRVRMDHVTICGHSFGAATATEILRRNDRFDYVSQGIIYLLYDTLLSALAVGARIVTLETHADSVPFVDSDIWGAGTKPPNDNEPDHRIHAPVIAINSEAFTYWPSNFQLVESLVKEAQSEPCASPAWLMTIRGTVHISQSDFSLLYPHISSIFLKMVANPRRALDLNINASLEFLDHILPEDLAIVNRAYKNENLLEAELSPLEKIPTNQMHKPKEKHIAARLKIRHEWVYRISPKLFRALKRKDAKRHGRSPQLDDEIWLHCKPSKEIVEDYFRRTTGRSESDVEPEKTREFSAEGDSVQPQEPPGGGESAFVQPNLSPQS</sequence>
<evidence type="ECO:0000313" key="7">
    <source>
        <dbReference type="Proteomes" id="UP000073492"/>
    </source>
</evidence>
<dbReference type="OrthoDB" id="2363873at2759"/>
<feature type="compositionally biased region" description="Basic and acidic residues" evidence="5">
    <location>
        <begin position="1"/>
        <end position="10"/>
    </location>
</feature>
<dbReference type="GO" id="GO:0016042">
    <property type="term" value="P:lipid catabolic process"/>
    <property type="evidence" value="ECO:0007669"/>
    <property type="project" value="UniProtKB-KW"/>
</dbReference>
<keyword evidence="7" id="KW-1185">Reference proteome</keyword>
<evidence type="ECO:0000256" key="1">
    <source>
        <dbReference type="ARBA" id="ARBA00013201"/>
    </source>
</evidence>
<dbReference type="InterPro" id="IPR029058">
    <property type="entry name" value="AB_hydrolase_fold"/>
</dbReference>
<name>A0A139ICU9_9PEZI</name>